<feature type="domain" description="SnoaL-like" evidence="7">
    <location>
        <begin position="881"/>
        <end position="1011"/>
    </location>
</feature>
<dbReference type="SUPFAM" id="SSF50104">
    <property type="entry name" value="Translation proteins SH3-like domain"/>
    <property type="match status" value="1"/>
</dbReference>
<name>A0A8H5I7V6_9HYPO</name>
<keyword evidence="4" id="KW-0175">Coiled coil</keyword>
<dbReference type="Gene3D" id="3.10.450.50">
    <property type="match status" value="1"/>
</dbReference>
<sequence>MDLKNKEKEPAQNEAQPELAHEFPPLEVAESFEIDRAEDDLDLGSLTIKIPCHHIRLGDLIILQGRPCSIIRIITSKTGQYFYEGVDLFDKLLYKGFSFIWSPAPRIAVQSILGPIFKQYQVLRLQDGMAVISGEKGHEIHGVRIFEGQTLYPRLENALNSNRGVVRVVVLDHGHEKLVVDTKVIDTSSPDVDTEESLHASVGVKSDSEFEIQLFRFAELHSHIDQLNQSGETALDIAVSMTQWYDRALMLLKAGASPTARLDEPLISLLEAAAKGNTEKLKQLFRDNVKLNRRDRHGYTALHEAVYFGHLSAVECLVDNGADINATVTYGGDTVLQLAVQRGLEHRYYLGGAWSHSQRLSQDHIKMIGFLLRRNVDAKIRRNHGHLTAVELVSQELRRPKKYQSDEICYLQRILIMLSKTSSSHETEEVTGSGLTADDEFVKLKDLLLSSPNDPKGIFQQHREIVYDSTSKEIWAGVHLPANLLTYTEKAVMKEYYHAVQSFISRSIKEVRGSIPDSHSRKPCFYPQPGSHNEIFSLVVNEAKQHMKSYTEALARARILMERTSSVCTTRKEWIELTKQQETLLTAFLDRRYRGGTELREKMFQATESNPPRTLGSTISYILSCLTQFIDEPTIAGLDESPLRIFEHTIARLASKEAEGYRAFNDLQTLLTRLSSRQLKEDRDASKETREKINLTQQEMCDIIKESGYLLQIKDVKNELTMICGVLDDQWTSIKGYVDQRTSAIVGRINDIEVMMNGKEQKTNGNEEKLQQDRDILQDDLAELENAIDNVKSQLLKVNSLIHHASSVEESIKNLLDLKQKQGSLMAVRDTQSLANDADLRARQGERKSQLLLIFTIITVFFIVHNAFYFVEMAVSPEAAAIIQRKKAQYCRFADSNQWHRFDSIMLPNATFFFHNPDGTVITKGDIEYSWSSTKDWVAFFENEFKTMQTMHIVGPAEMEQIAPDEIKAIWAVTYHAGTKEHEGGVHGTGGGHYHETWKKVGDDWFIESLRMERIYWKVLSV</sequence>
<dbReference type="Proteomes" id="UP000582016">
    <property type="component" value="Unassembled WGS sequence"/>
</dbReference>
<dbReference type="Gene3D" id="1.25.40.20">
    <property type="entry name" value="Ankyrin repeat-containing domain"/>
    <property type="match status" value="1"/>
</dbReference>
<dbReference type="PANTHER" id="PTHR24171">
    <property type="entry name" value="ANKYRIN REPEAT DOMAIN-CONTAINING PROTEIN 39-RELATED"/>
    <property type="match status" value="1"/>
</dbReference>
<evidence type="ECO:0000313" key="9">
    <source>
        <dbReference type="Proteomes" id="UP000582016"/>
    </source>
</evidence>
<dbReference type="PROSITE" id="PS50088">
    <property type="entry name" value="ANK_REPEAT"/>
    <property type="match status" value="1"/>
</dbReference>
<evidence type="ECO:0000256" key="2">
    <source>
        <dbReference type="ARBA" id="ARBA00023043"/>
    </source>
</evidence>
<reference evidence="8 9" key="1">
    <citation type="submission" date="2020-05" db="EMBL/GenBank/DDBJ databases">
        <title>Identification and distribution of gene clusters putatively required for synthesis of sphingolipid metabolism inhibitors in phylogenetically diverse species of the filamentous fungus Fusarium.</title>
        <authorList>
            <person name="Kim H.-S."/>
            <person name="Busman M."/>
            <person name="Brown D.W."/>
            <person name="Divon H."/>
            <person name="Uhlig S."/>
            <person name="Proctor R.H."/>
        </authorList>
    </citation>
    <scope>NUCLEOTIDE SEQUENCE [LARGE SCALE GENOMIC DNA]</scope>
    <source>
        <strain evidence="8 9">NRRL 13617</strain>
    </source>
</reference>
<dbReference type="PROSITE" id="PS50297">
    <property type="entry name" value="ANK_REP_REGION"/>
    <property type="match status" value="1"/>
</dbReference>
<evidence type="ECO:0000256" key="4">
    <source>
        <dbReference type="SAM" id="Coils"/>
    </source>
</evidence>
<dbReference type="Pfam" id="PF13577">
    <property type="entry name" value="SnoaL_4"/>
    <property type="match status" value="1"/>
</dbReference>
<keyword evidence="1" id="KW-0677">Repeat</keyword>
<dbReference type="InterPro" id="IPR037401">
    <property type="entry name" value="SnoaL-like"/>
</dbReference>
<evidence type="ECO:0000313" key="8">
    <source>
        <dbReference type="EMBL" id="KAF5531108.1"/>
    </source>
</evidence>
<feature type="transmembrane region" description="Helical" evidence="6">
    <location>
        <begin position="851"/>
        <end position="871"/>
    </location>
</feature>
<dbReference type="SUPFAM" id="SSF48403">
    <property type="entry name" value="Ankyrin repeat"/>
    <property type="match status" value="1"/>
</dbReference>
<protein>
    <recommendedName>
        <fullName evidence="7">SnoaL-like domain-containing protein</fullName>
    </recommendedName>
</protein>
<evidence type="ECO:0000256" key="5">
    <source>
        <dbReference type="SAM" id="MobiDB-lite"/>
    </source>
</evidence>
<keyword evidence="6" id="KW-0472">Membrane</keyword>
<accession>A0A8H5I7V6</accession>
<keyword evidence="6" id="KW-1133">Transmembrane helix</keyword>
<dbReference type="Gene3D" id="2.40.50.140">
    <property type="entry name" value="Nucleic acid-binding proteins"/>
    <property type="match status" value="1"/>
</dbReference>
<dbReference type="InterPro" id="IPR012340">
    <property type="entry name" value="NA-bd_OB-fold"/>
</dbReference>
<evidence type="ECO:0000259" key="7">
    <source>
        <dbReference type="Pfam" id="PF13577"/>
    </source>
</evidence>
<feature type="coiled-coil region" evidence="4">
    <location>
        <begin position="767"/>
        <end position="801"/>
    </location>
</feature>
<dbReference type="Gene3D" id="2.30.30.30">
    <property type="match status" value="1"/>
</dbReference>
<dbReference type="AlphaFoldDB" id="A0A8H5I7V6"/>
<feature type="compositionally biased region" description="Basic and acidic residues" evidence="5">
    <location>
        <begin position="1"/>
        <end position="11"/>
    </location>
</feature>
<dbReference type="SMART" id="SM00248">
    <property type="entry name" value="ANK"/>
    <property type="match status" value="3"/>
</dbReference>
<gene>
    <name evidence="8" type="ORF">FPHYL_13970</name>
</gene>
<evidence type="ECO:0000256" key="6">
    <source>
        <dbReference type="SAM" id="Phobius"/>
    </source>
</evidence>
<dbReference type="InterPro" id="IPR008991">
    <property type="entry name" value="Translation_prot_SH3-like_sf"/>
</dbReference>
<feature type="repeat" description="ANK" evidence="3">
    <location>
        <begin position="297"/>
        <end position="329"/>
    </location>
</feature>
<evidence type="ECO:0000256" key="3">
    <source>
        <dbReference type="PROSITE-ProRule" id="PRU00023"/>
    </source>
</evidence>
<organism evidence="8 9">
    <name type="scientific">Fusarium phyllophilum</name>
    <dbReference type="NCBI Taxonomy" id="47803"/>
    <lineage>
        <taxon>Eukaryota</taxon>
        <taxon>Fungi</taxon>
        <taxon>Dikarya</taxon>
        <taxon>Ascomycota</taxon>
        <taxon>Pezizomycotina</taxon>
        <taxon>Sordariomycetes</taxon>
        <taxon>Hypocreomycetidae</taxon>
        <taxon>Hypocreales</taxon>
        <taxon>Nectriaceae</taxon>
        <taxon>Fusarium</taxon>
        <taxon>Fusarium fujikuroi species complex</taxon>
    </lineage>
</organism>
<feature type="region of interest" description="Disordered" evidence="5">
    <location>
        <begin position="1"/>
        <end position="20"/>
    </location>
</feature>
<proteinExistence type="predicted"/>
<dbReference type="SUPFAM" id="SSF50249">
    <property type="entry name" value="Nucleic acid-binding proteins"/>
    <property type="match status" value="1"/>
</dbReference>
<keyword evidence="9" id="KW-1185">Reference proteome</keyword>
<dbReference type="InterPro" id="IPR002110">
    <property type="entry name" value="Ankyrin_rpt"/>
</dbReference>
<dbReference type="InterPro" id="IPR036770">
    <property type="entry name" value="Ankyrin_rpt-contain_sf"/>
</dbReference>
<evidence type="ECO:0000256" key="1">
    <source>
        <dbReference type="ARBA" id="ARBA00022737"/>
    </source>
</evidence>
<keyword evidence="6" id="KW-0812">Transmembrane</keyword>
<comment type="caution">
    <text evidence="8">The sequence shown here is derived from an EMBL/GenBank/DDBJ whole genome shotgun (WGS) entry which is preliminary data.</text>
</comment>
<dbReference type="EMBL" id="JAAOAQ010001014">
    <property type="protein sequence ID" value="KAF5531108.1"/>
    <property type="molecule type" value="Genomic_DNA"/>
</dbReference>
<dbReference type="Pfam" id="PF12796">
    <property type="entry name" value="Ank_2"/>
    <property type="match status" value="1"/>
</dbReference>
<dbReference type="SUPFAM" id="SSF54427">
    <property type="entry name" value="NTF2-like"/>
    <property type="match status" value="1"/>
</dbReference>
<dbReference type="InterPro" id="IPR032710">
    <property type="entry name" value="NTF2-like_dom_sf"/>
</dbReference>
<dbReference type="OrthoDB" id="9975114at2759"/>
<keyword evidence="2 3" id="KW-0040">ANK repeat</keyword>
<dbReference type="InterPro" id="IPR014722">
    <property type="entry name" value="Rib_uL2_dom2"/>
</dbReference>